<dbReference type="AlphaFoldDB" id="A0A652YHT2"/>
<sequence>MKRSDLEKAVVAACGWVEESQVVIFGSQSVLGSYDEASLPEEAIRSMEVDMTPASAFTTGADVTEKVSTLNVWVGEDSPFHLRHGVYVEGIHRDTVVLPLGWENRLVAFTASGTGDDQNYGRTGLCLHPIDLCVSKLIAGREKDHEFVGALIRDNIIDPAEVLDRIDKAGIDWSSGYPDNRDLAVSRARSWLQSKQAPAAEDYSDIARALSTVSRSHPRTIREHLRTNTSGAQDKSETAHDVGPDLSTERGYDLTD</sequence>
<comment type="caution">
    <text evidence="2">The sequence shown here is derived from an EMBL/GenBank/DDBJ whole genome shotgun (WGS) entry which is preliminary data.</text>
</comment>
<evidence type="ECO:0000256" key="1">
    <source>
        <dbReference type="SAM" id="MobiDB-lite"/>
    </source>
</evidence>
<organism evidence="2">
    <name type="scientific">Nocardia globerula</name>
    <dbReference type="NCBI Taxonomy" id="1818"/>
    <lineage>
        <taxon>Bacteria</taxon>
        <taxon>Bacillati</taxon>
        <taxon>Actinomycetota</taxon>
        <taxon>Actinomycetes</taxon>
        <taxon>Mycobacteriales</taxon>
        <taxon>Nocardiaceae</taxon>
        <taxon>Nocardia</taxon>
    </lineage>
</organism>
<reference evidence="2" key="1">
    <citation type="submission" date="2019-07" db="EMBL/GenBank/DDBJ databases">
        <title>Genomic Encyclopedia of Type Strains, Phase IV (KMG-IV): sequencing the most valuable type-strain genomes for metagenomic binning, comparative biology and taxonomic classification.</title>
        <authorList>
            <person name="Goeker M."/>
        </authorList>
    </citation>
    <scope>NUCLEOTIDE SEQUENCE</scope>
    <source>
        <strain evidence="2">DSM 44596</strain>
    </source>
</reference>
<dbReference type="EMBL" id="VNIQ01000011">
    <property type="protein sequence ID" value="TYQ00801.1"/>
    <property type="molecule type" value="Genomic_DNA"/>
</dbReference>
<accession>A0A652YHT2</accession>
<name>A0A652YHT2_NOCGL</name>
<feature type="compositionally biased region" description="Basic and acidic residues" evidence="1">
    <location>
        <begin position="234"/>
        <end position="256"/>
    </location>
</feature>
<gene>
    <name evidence="2" type="ORF">FNL38_11115</name>
</gene>
<protein>
    <recommendedName>
        <fullName evidence="3">Nucleotidyltransferase AbiEii toxin of type IV toxin-antitoxin system</fullName>
    </recommendedName>
</protein>
<evidence type="ECO:0000313" key="2">
    <source>
        <dbReference type="EMBL" id="TYQ00801.1"/>
    </source>
</evidence>
<feature type="region of interest" description="Disordered" evidence="1">
    <location>
        <begin position="216"/>
        <end position="256"/>
    </location>
</feature>
<evidence type="ECO:0008006" key="3">
    <source>
        <dbReference type="Google" id="ProtNLM"/>
    </source>
</evidence>
<proteinExistence type="predicted"/>